<dbReference type="OrthoDB" id="9802674at2"/>
<organism evidence="2 3">
    <name type="scientific">Pantoea coffeiphila</name>
    <dbReference type="NCBI Taxonomy" id="1465635"/>
    <lineage>
        <taxon>Bacteria</taxon>
        <taxon>Pseudomonadati</taxon>
        <taxon>Pseudomonadota</taxon>
        <taxon>Gammaproteobacteria</taxon>
        <taxon>Enterobacterales</taxon>
        <taxon>Erwiniaceae</taxon>
        <taxon>Pantoea</taxon>
    </lineage>
</organism>
<keyword evidence="1" id="KW-0732">Signal</keyword>
<dbReference type="Pfam" id="PF09476">
    <property type="entry name" value="Pilus_CpaD"/>
    <property type="match status" value="1"/>
</dbReference>
<evidence type="ECO:0000313" key="3">
    <source>
        <dbReference type="Proteomes" id="UP000239181"/>
    </source>
</evidence>
<gene>
    <name evidence="2" type="ORF">CQW29_19010</name>
</gene>
<feature type="chain" id="PRO_5015642184" evidence="1">
    <location>
        <begin position="23"/>
        <end position="221"/>
    </location>
</feature>
<name>A0A2S9I7R3_9GAMM</name>
<keyword evidence="3" id="KW-1185">Reference proteome</keyword>
<dbReference type="InterPro" id="IPR019027">
    <property type="entry name" value="Pilus_biogenesis_CpaD-related"/>
</dbReference>
<sequence>MKNYSLFTLRLSGIALLMTTLAACSDRDISAERMERFNQPDLTAVKVKPSSLAVNLQVDRNGQGLTPESLAAVNQLLKQQGRLEKQTLTLTPWTPRGEQLANRLANALQNAGADKRHVRVMGRVPSAGRGGDLQLQSQALAVTNTRCQINDPNLLMVKPYEAVGYLGCANQSNLAQMVADPRDLIQARSLDDADGVVIVNSIERYQQNEVKDLIDINFDED</sequence>
<protein>
    <submittedName>
        <fullName evidence="2">Pilus assembly protein PilZ</fullName>
    </submittedName>
</protein>
<dbReference type="EMBL" id="PDET01000015">
    <property type="protein sequence ID" value="PRD13837.1"/>
    <property type="molecule type" value="Genomic_DNA"/>
</dbReference>
<feature type="signal peptide" evidence="1">
    <location>
        <begin position="1"/>
        <end position="22"/>
    </location>
</feature>
<accession>A0A2S9I7R3</accession>
<evidence type="ECO:0000256" key="1">
    <source>
        <dbReference type="SAM" id="SignalP"/>
    </source>
</evidence>
<dbReference type="RefSeq" id="WP_105594312.1">
    <property type="nucleotide sequence ID" value="NZ_PDET01000015.1"/>
</dbReference>
<reference evidence="2 3" key="1">
    <citation type="submission" date="2017-10" db="EMBL/GenBank/DDBJ databases">
        <title>Draft genome of two endophytic bacteria isolated from 'guarana' Paullinia cupana (Mart.) Ducke.</title>
        <authorList>
            <person name="Siqueira K.A."/>
            <person name="Liotti R.G."/>
            <person name="Mendes T.A."/>
            <person name="Soares M.A."/>
        </authorList>
    </citation>
    <scope>NUCLEOTIDE SEQUENCE [LARGE SCALE GENOMIC DNA]</scope>
    <source>
        <strain evidence="2 3">342</strain>
    </source>
</reference>
<dbReference type="InterPro" id="IPR013361">
    <property type="entry name" value="Pilus_CpaD"/>
</dbReference>
<comment type="caution">
    <text evidence="2">The sequence shown here is derived from an EMBL/GenBank/DDBJ whole genome shotgun (WGS) entry which is preliminary data.</text>
</comment>
<evidence type="ECO:0000313" key="2">
    <source>
        <dbReference type="EMBL" id="PRD13837.1"/>
    </source>
</evidence>
<dbReference type="AlphaFoldDB" id="A0A2S9I7R3"/>
<proteinExistence type="predicted"/>
<dbReference type="NCBIfam" id="TIGR02522">
    <property type="entry name" value="pilus_cpaD"/>
    <property type="match status" value="1"/>
</dbReference>
<dbReference type="Proteomes" id="UP000239181">
    <property type="component" value="Unassembled WGS sequence"/>
</dbReference>
<dbReference type="PROSITE" id="PS51257">
    <property type="entry name" value="PROKAR_LIPOPROTEIN"/>
    <property type="match status" value="1"/>
</dbReference>